<organism evidence="5">
    <name type="scientific">Laccaria bicolor (strain S238N-H82 / ATCC MYA-4686)</name>
    <name type="common">Bicoloured deceiver</name>
    <name type="synonym">Laccaria laccata var. bicolor</name>
    <dbReference type="NCBI Taxonomy" id="486041"/>
    <lineage>
        <taxon>Eukaryota</taxon>
        <taxon>Fungi</taxon>
        <taxon>Dikarya</taxon>
        <taxon>Basidiomycota</taxon>
        <taxon>Agaricomycotina</taxon>
        <taxon>Agaricomycetes</taxon>
        <taxon>Agaricomycetidae</taxon>
        <taxon>Agaricales</taxon>
        <taxon>Agaricineae</taxon>
        <taxon>Hydnangiaceae</taxon>
        <taxon>Laccaria</taxon>
    </lineage>
</organism>
<feature type="repeat" description="PPR" evidence="2">
    <location>
        <begin position="678"/>
        <end position="712"/>
    </location>
</feature>
<feature type="region of interest" description="Disordered" evidence="3">
    <location>
        <begin position="40"/>
        <end position="61"/>
    </location>
</feature>
<dbReference type="STRING" id="486041.B0CQG3"/>
<name>B0CQG3_LACBS</name>
<dbReference type="PANTHER" id="PTHR47939:SF13">
    <property type="entry name" value="OS03G0201400 PROTEIN"/>
    <property type="match status" value="1"/>
</dbReference>
<dbReference type="RefSeq" id="XP_001873846.1">
    <property type="nucleotide sequence ID" value="XM_001873811.1"/>
</dbReference>
<dbReference type="InterPro" id="IPR050667">
    <property type="entry name" value="PPR-containing_protein"/>
</dbReference>
<dbReference type="PANTHER" id="PTHR47939">
    <property type="entry name" value="MEMBRANE-ASSOCIATED SALT-INDUCIBLE PROTEIN-LIKE"/>
    <property type="match status" value="1"/>
</dbReference>
<dbReference type="InterPro" id="IPR002885">
    <property type="entry name" value="PPR_rpt"/>
</dbReference>
<sequence length="822" mass="92180">MLKSVVLARRQHLDHFVLFKRCDPSVQRPPLMPFRRTVALNASRRPDQAHPDRASPTSRRPLNHNAFFQRKVPNIDMPPKIVALIKDVLTKYAAHREIPKSIHAILANPSVSEFLLEKDSVRKLAENFACSRTPQRSLDLLRLAHHLGCSMKQNAYECATFQLALSKQWRLVLALVAQGKQHTGRTTSRLLNWRARALTEVQLFNLLHTVLEDFKRHHITPTRRTFHLILSGHIRNHDLARAKDCLHAMDNAGFPPDASTHATIANYYRSFGTNPQIEEGALANLSLLHPVVAVSVANNLIRTHLDSQDLYNTHRILSLFHRADIEAIFGVVFGSDGTFGVEKRLPPPPSFGPLKPNAATFENFLNHRVSHSDLSGALRLLDAMVSQDIAPTPRTMASLINVYFAAKQGPAAVQLVADVCDKQYTRLFKPLMSQTSPTTLQSHFAGVLPNVHVFNSLLKGLLSAHGLGCVQHILRIMKVTNVAPNEKTVEILLAHLNQVEKARPRDLLRVLRKLLSPSIVPTLRHLHILVSCILRHEKYLLYGSGWNAFARKYSQTQRQPAGKRLWLSTATSSMDPLAGVDLVPHLGRQNLARPILASLAHHDVRSDGPALALRIRHDAVIQSDMDSAREIFSDLLARGIHPNEYHFSALMEGYARSGDLEAAVDMLDSAKQSGIKPNVVMFTILIVGHARQGNPRLSLQVFKDMVASEIVPDVPSIDAVASAFYAVGSGSMARKVLITLWPYIQSFPASIRDLPLKELASHFRSLHSNPSNTRSTVSKEQRLQIYRELVDVTKLWFIDRRRPLNRKRCRNLQRPARARSQA</sequence>
<feature type="repeat" description="PPR" evidence="2">
    <location>
        <begin position="643"/>
        <end position="677"/>
    </location>
</feature>
<dbReference type="InParanoid" id="B0CQG3"/>
<feature type="compositionally biased region" description="Basic and acidic residues" evidence="3">
    <location>
        <begin position="44"/>
        <end position="53"/>
    </location>
</feature>
<dbReference type="NCBIfam" id="TIGR00756">
    <property type="entry name" value="PPR"/>
    <property type="match status" value="2"/>
</dbReference>
<dbReference type="OrthoDB" id="185373at2759"/>
<dbReference type="Pfam" id="PF13812">
    <property type="entry name" value="PPR_3"/>
    <property type="match status" value="1"/>
</dbReference>
<dbReference type="KEGG" id="lbc:LACBIDRAFT_300758"/>
<gene>
    <name evidence="4" type="ORF">LACBIDRAFT_300758</name>
</gene>
<reference evidence="4 5" key="1">
    <citation type="journal article" date="2008" name="Nature">
        <title>The genome of Laccaria bicolor provides insights into mycorrhizal symbiosis.</title>
        <authorList>
            <person name="Martin F."/>
            <person name="Aerts A."/>
            <person name="Ahren D."/>
            <person name="Brun A."/>
            <person name="Danchin E.G.J."/>
            <person name="Duchaussoy F."/>
            <person name="Gibon J."/>
            <person name="Kohler A."/>
            <person name="Lindquist E."/>
            <person name="Pereda V."/>
            <person name="Salamov A."/>
            <person name="Shapiro H.J."/>
            <person name="Wuyts J."/>
            <person name="Blaudez D."/>
            <person name="Buee M."/>
            <person name="Brokstein P."/>
            <person name="Canbaeck B."/>
            <person name="Cohen D."/>
            <person name="Courty P.E."/>
            <person name="Coutinho P.M."/>
            <person name="Delaruelle C."/>
            <person name="Detter J.C."/>
            <person name="Deveau A."/>
            <person name="DiFazio S."/>
            <person name="Duplessis S."/>
            <person name="Fraissinet-Tachet L."/>
            <person name="Lucic E."/>
            <person name="Frey-Klett P."/>
            <person name="Fourrey C."/>
            <person name="Feussner I."/>
            <person name="Gay G."/>
            <person name="Grimwood J."/>
            <person name="Hoegger P.J."/>
            <person name="Jain P."/>
            <person name="Kilaru S."/>
            <person name="Labbe J."/>
            <person name="Lin Y.C."/>
            <person name="Legue V."/>
            <person name="Le Tacon F."/>
            <person name="Marmeisse R."/>
            <person name="Melayah D."/>
            <person name="Montanini B."/>
            <person name="Muratet M."/>
            <person name="Nehls U."/>
            <person name="Niculita-Hirzel H."/>
            <person name="Oudot-Le Secq M.P."/>
            <person name="Peter M."/>
            <person name="Quesneville H."/>
            <person name="Rajashekar B."/>
            <person name="Reich M."/>
            <person name="Rouhier N."/>
            <person name="Schmutz J."/>
            <person name="Yin T."/>
            <person name="Chalot M."/>
            <person name="Henrissat B."/>
            <person name="Kuees U."/>
            <person name="Lucas S."/>
            <person name="Van de Peer Y."/>
            <person name="Podila G.K."/>
            <person name="Polle A."/>
            <person name="Pukkila P.J."/>
            <person name="Richardson P.M."/>
            <person name="Rouze P."/>
            <person name="Sanders I.R."/>
            <person name="Stajich J.E."/>
            <person name="Tunlid A."/>
            <person name="Tuskan G."/>
            <person name="Grigoriev I.V."/>
        </authorList>
    </citation>
    <scope>NUCLEOTIDE SEQUENCE [LARGE SCALE GENOMIC DNA]</scope>
    <source>
        <strain evidence="5">S238N-H82 / ATCC MYA-4686</strain>
    </source>
</reference>
<dbReference type="HOGENOM" id="CLU_013696_0_0_1"/>
<evidence type="ECO:0000256" key="2">
    <source>
        <dbReference type="PROSITE-ProRule" id="PRU00708"/>
    </source>
</evidence>
<dbReference type="EMBL" id="DS547091">
    <property type="protein sequence ID" value="EDR15638.1"/>
    <property type="molecule type" value="Genomic_DNA"/>
</dbReference>
<protein>
    <submittedName>
        <fullName evidence="4">Predicted protein</fullName>
    </submittedName>
</protein>
<dbReference type="GeneID" id="6069436"/>
<dbReference type="InterPro" id="IPR011990">
    <property type="entry name" value="TPR-like_helical_dom_sf"/>
</dbReference>
<keyword evidence="5" id="KW-1185">Reference proteome</keyword>
<dbReference type="Gene3D" id="1.25.40.10">
    <property type="entry name" value="Tetratricopeptide repeat domain"/>
    <property type="match status" value="3"/>
</dbReference>
<evidence type="ECO:0000256" key="3">
    <source>
        <dbReference type="SAM" id="MobiDB-lite"/>
    </source>
</evidence>
<dbReference type="PROSITE" id="PS51375">
    <property type="entry name" value="PPR"/>
    <property type="match status" value="2"/>
</dbReference>
<evidence type="ECO:0000313" key="4">
    <source>
        <dbReference type="EMBL" id="EDR15638.1"/>
    </source>
</evidence>
<dbReference type="AlphaFoldDB" id="B0CQG3"/>
<proteinExistence type="predicted"/>
<evidence type="ECO:0000313" key="5">
    <source>
        <dbReference type="Proteomes" id="UP000001194"/>
    </source>
</evidence>
<keyword evidence="1" id="KW-0677">Repeat</keyword>
<accession>B0CQG3</accession>
<dbReference type="Proteomes" id="UP000001194">
    <property type="component" value="Unassembled WGS sequence"/>
</dbReference>
<evidence type="ECO:0000256" key="1">
    <source>
        <dbReference type="ARBA" id="ARBA00022737"/>
    </source>
</evidence>